<dbReference type="InterPro" id="IPR005248">
    <property type="entry name" value="NadD/NMNAT"/>
</dbReference>
<evidence type="ECO:0000256" key="11">
    <source>
        <dbReference type="HAMAP-Rule" id="MF_00244"/>
    </source>
</evidence>
<dbReference type="PANTHER" id="PTHR39321">
    <property type="entry name" value="NICOTINATE-NUCLEOTIDE ADENYLYLTRANSFERASE-RELATED"/>
    <property type="match status" value="1"/>
</dbReference>
<keyword evidence="6 11" id="KW-0548">Nucleotidyltransferase</keyword>
<dbReference type="PANTHER" id="PTHR39321:SF3">
    <property type="entry name" value="PHOSPHOPANTETHEINE ADENYLYLTRANSFERASE"/>
    <property type="match status" value="1"/>
</dbReference>
<dbReference type="InterPro" id="IPR004821">
    <property type="entry name" value="Cyt_trans-like"/>
</dbReference>
<evidence type="ECO:0000256" key="4">
    <source>
        <dbReference type="ARBA" id="ARBA00022642"/>
    </source>
</evidence>
<keyword evidence="14" id="KW-1185">Reference proteome</keyword>
<dbReference type="NCBIfam" id="TIGR00125">
    <property type="entry name" value="cyt_tran_rel"/>
    <property type="match status" value="1"/>
</dbReference>
<comment type="catalytic activity">
    <reaction evidence="10 11">
        <text>nicotinate beta-D-ribonucleotide + ATP + H(+) = deamido-NAD(+) + diphosphate</text>
        <dbReference type="Rhea" id="RHEA:22860"/>
        <dbReference type="ChEBI" id="CHEBI:15378"/>
        <dbReference type="ChEBI" id="CHEBI:30616"/>
        <dbReference type="ChEBI" id="CHEBI:33019"/>
        <dbReference type="ChEBI" id="CHEBI:57502"/>
        <dbReference type="ChEBI" id="CHEBI:58437"/>
        <dbReference type="EC" id="2.7.7.18"/>
    </reaction>
</comment>
<dbReference type="CDD" id="cd02165">
    <property type="entry name" value="NMNAT"/>
    <property type="match status" value="1"/>
</dbReference>
<evidence type="ECO:0000256" key="9">
    <source>
        <dbReference type="ARBA" id="ARBA00023027"/>
    </source>
</evidence>
<evidence type="ECO:0000313" key="14">
    <source>
        <dbReference type="Proteomes" id="UP000320496"/>
    </source>
</evidence>
<name>A0A517Z4B4_9PLAN</name>
<evidence type="ECO:0000256" key="7">
    <source>
        <dbReference type="ARBA" id="ARBA00022741"/>
    </source>
</evidence>
<dbReference type="NCBIfam" id="TIGR00482">
    <property type="entry name" value="nicotinate (nicotinamide) nucleotide adenylyltransferase"/>
    <property type="match status" value="1"/>
</dbReference>
<comment type="similarity">
    <text evidence="3 11">Belongs to the NadD family.</text>
</comment>
<dbReference type="UniPathway" id="UPA00253">
    <property type="reaction ID" value="UER00332"/>
</dbReference>
<dbReference type="InterPro" id="IPR014729">
    <property type="entry name" value="Rossmann-like_a/b/a_fold"/>
</dbReference>
<gene>
    <name evidence="11 13" type="primary">nadD</name>
    <name evidence="13" type="ORF">Mal4_16260</name>
</gene>
<protein>
    <recommendedName>
        <fullName evidence="11">Probable nicotinate-nucleotide adenylyltransferase</fullName>
        <ecNumber evidence="11">2.7.7.18</ecNumber>
    </recommendedName>
    <alternativeName>
        <fullName evidence="11">Deamido-NAD(+) diphosphorylase</fullName>
    </alternativeName>
    <alternativeName>
        <fullName evidence="11">Deamido-NAD(+) pyrophosphorylase</fullName>
    </alternativeName>
    <alternativeName>
        <fullName evidence="11">Nicotinate mononucleotide adenylyltransferase</fullName>
        <shortName evidence="11">NaMN adenylyltransferase</shortName>
    </alternativeName>
</protein>
<dbReference type="NCBIfam" id="NF000840">
    <property type="entry name" value="PRK00071.1-3"/>
    <property type="match status" value="1"/>
</dbReference>
<evidence type="ECO:0000256" key="6">
    <source>
        <dbReference type="ARBA" id="ARBA00022695"/>
    </source>
</evidence>
<dbReference type="AlphaFoldDB" id="A0A517Z4B4"/>
<dbReference type="EC" id="2.7.7.18" evidence="11"/>
<dbReference type="OrthoDB" id="5295945at2"/>
<dbReference type="KEGG" id="mri:Mal4_16260"/>
<organism evidence="13 14">
    <name type="scientific">Maioricimonas rarisocia</name>
    <dbReference type="NCBI Taxonomy" id="2528026"/>
    <lineage>
        <taxon>Bacteria</taxon>
        <taxon>Pseudomonadati</taxon>
        <taxon>Planctomycetota</taxon>
        <taxon>Planctomycetia</taxon>
        <taxon>Planctomycetales</taxon>
        <taxon>Planctomycetaceae</taxon>
        <taxon>Maioricimonas</taxon>
    </lineage>
</organism>
<dbReference type="GO" id="GO:0004515">
    <property type="term" value="F:nicotinate-nucleotide adenylyltransferase activity"/>
    <property type="evidence" value="ECO:0007669"/>
    <property type="project" value="UniProtKB-UniRule"/>
</dbReference>
<reference evidence="13 14" key="1">
    <citation type="submission" date="2019-02" db="EMBL/GenBank/DDBJ databases">
        <title>Deep-cultivation of Planctomycetes and their phenomic and genomic characterization uncovers novel biology.</title>
        <authorList>
            <person name="Wiegand S."/>
            <person name="Jogler M."/>
            <person name="Boedeker C."/>
            <person name="Pinto D."/>
            <person name="Vollmers J."/>
            <person name="Rivas-Marin E."/>
            <person name="Kohn T."/>
            <person name="Peeters S.H."/>
            <person name="Heuer A."/>
            <person name="Rast P."/>
            <person name="Oberbeckmann S."/>
            <person name="Bunk B."/>
            <person name="Jeske O."/>
            <person name="Meyerdierks A."/>
            <person name="Storesund J.E."/>
            <person name="Kallscheuer N."/>
            <person name="Luecker S."/>
            <person name="Lage O.M."/>
            <person name="Pohl T."/>
            <person name="Merkel B.J."/>
            <person name="Hornburger P."/>
            <person name="Mueller R.-W."/>
            <person name="Bruemmer F."/>
            <person name="Labrenz M."/>
            <person name="Spormann A.M."/>
            <person name="Op den Camp H."/>
            <person name="Overmann J."/>
            <person name="Amann R."/>
            <person name="Jetten M.S.M."/>
            <person name="Mascher T."/>
            <person name="Medema M.H."/>
            <person name="Devos D.P."/>
            <person name="Kaster A.-K."/>
            <person name="Ovreas L."/>
            <person name="Rohde M."/>
            <person name="Galperin M.Y."/>
            <person name="Jogler C."/>
        </authorList>
    </citation>
    <scope>NUCLEOTIDE SEQUENCE [LARGE SCALE GENOMIC DNA]</scope>
    <source>
        <strain evidence="13 14">Mal4</strain>
    </source>
</reference>
<feature type="domain" description="Cytidyltransferase-like" evidence="12">
    <location>
        <begin position="5"/>
        <end position="170"/>
    </location>
</feature>
<dbReference type="Proteomes" id="UP000320496">
    <property type="component" value="Chromosome"/>
</dbReference>
<sequence>MRLGIYGGTFDPVHYGHLIAADQFREQCELDQVLFVPAGKPPHKQQHVITEGKRRVEMLQLALAGDPRFGVSKVELERDEPSFTLDTLGQIQRDHPEAELFFLMGADSLAEFPTWREPQRILELAQVAVANRGRTAPDLRPVGEALGVDLTTKVTVIDMPAVDLSASDLRGRIGSGRSVRYMTPRAVEEYIRTHDLYGC</sequence>
<evidence type="ECO:0000256" key="2">
    <source>
        <dbReference type="ARBA" id="ARBA00005019"/>
    </source>
</evidence>
<proteinExistence type="inferred from homology"/>
<keyword evidence="5 11" id="KW-0808">Transferase</keyword>
<evidence type="ECO:0000256" key="10">
    <source>
        <dbReference type="ARBA" id="ARBA00048721"/>
    </source>
</evidence>
<dbReference type="RefSeq" id="WP_145368094.1">
    <property type="nucleotide sequence ID" value="NZ_CP036275.1"/>
</dbReference>
<evidence type="ECO:0000259" key="12">
    <source>
        <dbReference type="Pfam" id="PF01467"/>
    </source>
</evidence>
<evidence type="ECO:0000256" key="1">
    <source>
        <dbReference type="ARBA" id="ARBA00002324"/>
    </source>
</evidence>
<accession>A0A517Z4B4</accession>
<comment type="pathway">
    <text evidence="2 11">Cofactor biosynthesis; NAD(+) biosynthesis; deamido-NAD(+) from nicotinate D-ribonucleotide: step 1/1.</text>
</comment>
<evidence type="ECO:0000256" key="5">
    <source>
        <dbReference type="ARBA" id="ARBA00022679"/>
    </source>
</evidence>
<dbReference type="HAMAP" id="MF_00244">
    <property type="entry name" value="NaMN_adenylyltr"/>
    <property type="match status" value="1"/>
</dbReference>
<dbReference type="Gene3D" id="3.40.50.620">
    <property type="entry name" value="HUPs"/>
    <property type="match status" value="1"/>
</dbReference>
<comment type="function">
    <text evidence="1 11">Catalyzes the reversible adenylation of nicotinate mononucleotide (NaMN) to nicotinic acid adenine dinucleotide (NaAD).</text>
</comment>
<keyword evidence="8 11" id="KW-0067">ATP-binding</keyword>
<evidence type="ECO:0000313" key="13">
    <source>
        <dbReference type="EMBL" id="QDU37316.1"/>
    </source>
</evidence>
<evidence type="ECO:0000256" key="3">
    <source>
        <dbReference type="ARBA" id="ARBA00009014"/>
    </source>
</evidence>
<keyword evidence="9 11" id="KW-0520">NAD</keyword>
<dbReference type="EMBL" id="CP036275">
    <property type="protein sequence ID" value="QDU37316.1"/>
    <property type="molecule type" value="Genomic_DNA"/>
</dbReference>
<dbReference type="GO" id="GO:0005524">
    <property type="term" value="F:ATP binding"/>
    <property type="evidence" value="ECO:0007669"/>
    <property type="project" value="UniProtKB-KW"/>
</dbReference>
<evidence type="ECO:0000256" key="8">
    <source>
        <dbReference type="ARBA" id="ARBA00022840"/>
    </source>
</evidence>
<dbReference type="GO" id="GO:0009435">
    <property type="term" value="P:NAD+ biosynthetic process"/>
    <property type="evidence" value="ECO:0007669"/>
    <property type="project" value="UniProtKB-UniRule"/>
</dbReference>
<keyword evidence="4 11" id="KW-0662">Pyridine nucleotide biosynthesis</keyword>
<keyword evidence="7 11" id="KW-0547">Nucleotide-binding</keyword>
<dbReference type="Pfam" id="PF01467">
    <property type="entry name" value="CTP_transf_like"/>
    <property type="match status" value="1"/>
</dbReference>
<dbReference type="SUPFAM" id="SSF52374">
    <property type="entry name" value="Nucleotidylyl transferase"/>
    <property type="match status" value="1"/>
</dbReference>